<feature type="region of interest" description="Disordered" evidence="1">
    <location>
        <begin position="33"/>
        <end position="54"/>
    </location>
</feature>
<proteinExistence type="predicted"/>
<evidence type="ECO:0000256" key="1">
    <source>
        <dbReference type="SAM" id="MobiDB-lite"/>
    </source>
</evidence>
<reference evidence="3" key="1">
    <citation type="submission" date="2016-02" db="EMBL/GenBank/DDBJ databases">
        <authorList>
            <person name="Rodrigo-Torres Lidia"/>
            <person name="Arahal R.David."/>
        </authorList>
    </citation>
    <scope>NUCLEOTIDE SEQUENCE [LARGE SCALE GENOMIC DNA]</scope>
    <source>
        <strain evidence="3">CECT 8713</strain>
    </source>
</reference>
<keyword evidence="3" id="KW-1185">Reference proteome</keyword>
<dbReference type="OrthoDB" id="8877014at2"/>
<protein>
    <recommendedName>
        <fullName evidence="4">N4-gp56 family major capsid protein</fullName>
    </recommendedName>
</protein>
<evidence type="ECO:0008006" key="4">
    <source>
        <dbReference type="Google" id="ProtNLM"/>
    </source>
</evidence>
<dbReference type="Proteomes" id="UP000073601">
    <property type="component" value="Unassembled WGS sequence"/>
</dbReference>
<dbReference type="AlphaFoldDB" id="A0A128EZ00"/>
<evidence type="ECO:0000313" key="3">
    <source>
        <dbReference type="Proteomes" id="UP000073601"/>
    </source>
</evidence>
<dbReference type="Pfam" id="PF13252">
    <property type="entry name" value="Phage_capsid_3"/>
    <property type="match status" value="1"/>
</dbReference>
<dbReference type="InterPro" id="IPR025267">
    <property type="entry name" value="ORF017-like"/>
</dbReference>
<accession>A0A128EZ00</accession>
<gene>
    <name evidence="2" type="ORF">GMA8713_01100</name>
</gene>
<dbReference type="EMBL" id="FIZY01000007">
    <property type="protein sequence ID" value="CZF79717.1"/>
    <property type="molecule type" value="Genomic_DNA"/>
</dbReference>
<sequence length="405" mass="45117">MTTITREQARRLQEAALFTAANRNRSFTNMLTEQAPKTAMKDKKGNKQSSPGAPIVQVTDLKKTKGDTVDMQIVHKLSKRPTMGDERIAGRGESLDFTEFSLRIDQGRHQVDAGGKMSQQRTTHNIKSSARTLLGTYYNDLKDQLATVHMAGARGDFMSDDIIVPLTSHDEFEGILVNDILPPTYDRHFFGGDATTFEALDQADVFSMGVVTDLSLFLDEMAHPLQPIKFADDKLAGDEPFFILNVTPRQWYDFEQTSSYKDWQQLMATAMKRKSDFSHQVFKGDCVMKGNILVRKYMGMPIRFHQDSTVDISKNNADADVMQVTAGTTIDRAMLIGAQAIADAWGSTSQGSQFSVHTEKTDSGNRDEVTIAWMNGIKKIRFKDKTGRLNDHGVIAVDTAVSLGQ</sequence>
<dbReference type="RefSeq" id="WP_062706624.1">
    <property type="nucleotide sequence ID" value="NZ_CAWRCI010000007.1"/>
</dbReference>
<evidence type="ECO:0000313" key="2">
    <source>
        <dbReference type="EMBL" id="CZF79717.1"/>
    </source>
</evidence>
<name>A0A128EZ00_9GAMM</name>
<organism evidence="2 3">
    <name type="scientific">Grimontia marina</name>
    <dbReference type="NCBI Taxonomy" id="646534"/>
    <lineage>
        <taxon>Bacteria</taxon>
        <taxon>Pseudomonadati</taxon>
        <taxon>Pseudomonadota</taxon>
        <taxon>Gammaproteobacteria</taxon>
        <taxon>Vibrionales</taxon>
        <taxon>Vibrionaceae</taxon>
        <taxon>Grimontia</taxon>
    </lineage>
</organism>
<dbReference type="NCBIfam" id="TIGR04387">
    <property type="entry name" value="capsid_maj_N4"/>
    <property type="match status" value="1"/>
</dbReference>